<feature type="compositionally biased region" description="Low complexity" evidence="4">
    <location>
        <begin position="241"/>
        <end position="252"/>
    </location>
</feature>
<dbReference type="Pfam" id="PF01553">
    <property type="entry name" value="Acyltransferase"/>
    <property type="match status" value="1"/>
</dbReference>
<keyword evidence="3" id="KW-0012">Acyltransferase</keyword>
<dbReference type="Proteomes" id="UP001162734">
    <property type="component" value="Chromosome"/>
</dbReference>
<keyword evidence="2" id="KW-0808">Transferase</keyword>
<name>A0ABN6N295_9BACT</name>
<proteinExistence type="predicted"/>
<dbReference type="EMBL" id="AP025592">
    <property type="protein sequence ID" value="BDG07301.1"/>
    <property type="molecule type" value="Genomic_DNA"/>
</dbReference>
<comment type="pathway">
    <text evidence="1">Lipid metabolism.</text>
</comment>
<evidence type="ECO:0000256" key="1">
    <source>
        <dbReference type="ARBA" id="ARBA00005189"/>
    </source>
</evidence>
<organism evidence="6 7">
    <name type="scientific">Anaeromyxobacter paludicola</name>
    <dbReference type="NCBI Taxonomy" id="2918171"/>
    <lineage>
        <taxon>Bacteria</taxon>
        <taxon>Pseudomonadati</taxon>
        <taxon>Myxococcota</taxon>
        <taxon>Myxococcia</taxon>
        <taxon>Myxococcales</taxon>
        <taxon>Cystobacterineae</taxon>
        <taxon>Anaeromyxobacteraceae</taxon>
        <taxon>Anaeromyxobacter</taxon>
    </lineage>
</organism>
<protein>
    <recommendedName>
        <fullName evidence="5">Phospholipid/glycerol acyltransferase domain-containing protein</fullName>
    </recommendedName>
</protein>
<feature type="compositionally biased region" description="Basic and acidic residues" evidence="4">
    <location>
        <begin position="271"/>
        <end position="280"/>
    </location>
</feature>
<accession>A0ABN6N295</accession>
<feature type="domain" description="Phospholipid/glycerol acyltransferase" evidence="5">
    <location>
        <begin position="33"/>
        <end position="152"/>
    </location>
</feature>
<dbReference type="PANTHER" id="PTHR10434:SF11">
    <property type="entry name" value="1-ACYL-SN-GLYCEROL-3-PHOSPHATE ACYLTRANSFERASE"/>
    <property type="match status" value="1"/>
</dbReference>
<evidence type="ECO:0000256" key="4">
    <source>
        <dbReference type="SAM" id="MobiDB-lite"/>
    </source>
</evidence>
<dbReference type="RefSeq" id="WP_248343915.1">
    <property type="nucleotide sequence ID" value="NZ_AP025592.1"/>
</dbReference>
<gene>
    <name evidence="6" type="ORF">AMPC_04140</name>
</gene>
<feature type="region of interest" description="Disordered" evidence="4">
    <location>
        <begin position="241"/>
        <end position="280"/>
    </location>
</feature>
<dbReference type="SMART" id="SM00563">
    <property type="entry name" value="PlsC"/>
    <property type="match status" value="1"/>
</dbReference>
<evidence type="ECO:0000256" key="3">
    <source>
        <dbReference type="ARBA" id="ARBA00023315"/>
    </source>
</evidence>
<reference evidence="7" key="1">
    <citation type="journal article" date="2022" name="Int. J. Syst. Evol. Microbiol.">
        <title>Anaeromyxobacter oryzae sp. nov., Anaeromyxobacter diazotrophicus sp. nov. and Anaeromyxobacter paludicola sp. nov., isolated from paddy soils.</title>
        <authorList>
            <person name="Itoh H."/>
            <person name="Xu Z."/>
            <person name="Mise K."/>
            <person name="Masuda Y."/>
            <person name="Ushijima N."/>
            <person name="Hayakawa C."/>
            <person name="Shiratori Y."/>
            <person name="Senoo K."/>
        </authorList>
    </citation>
    <scope>NUCLEOTIDE SEQUENCE [LARGE SCALE GENOMIC DNA]</scope>
    <source>
        <strain evidence="7">Red630</strain>
    </source>
</reference>
<sequence length="280" mass="29895">MLRVRRAMRAAIRSGWFHFEVEGEEHLVRDGPVVYAMNHAGWFALDAFFLTLAVTEALGPARAPHFAAHDAALAAPVVGPMLAGLGALPASWLRHPERLPKGVTSLGICPEGVRGNCKPFWEAYRMRPWSRGFVRAAAALGARVVPAAVLGGEECLPVAWTVRLLEPVIGSIVGLPLTLVPLPSRWKVIFHPPVPVSAADGEARASAELASRVQRTVQETLDREARPLARLSGAVAAVRGVDAGPGAEPGAGAREHPKVIALPGPGQARRRAPDRSGRRR</sequence>
<evidence type="ECO:0000313" key="7">
    <source>
        <dbReference type="Proteomes" id="UP001162734"/>
    </source>
</evidence>
<evidence type="ECO:0000256" key="2">
    <source>
        <dbReference type="ARBA" id="ARBA00022679"/>
    </source>
</evidence>
<dbReference type="PANTHER" id="PTHR10434">
    <property type="entry name" value="1-ACYL-SN-GLYCEROL-3-PHOSPHATE ACYLTRANSFERASE"/>
    <property type="match status" value="1"/>
</dbReference>
<dbReference type="SUPFAM" id="SSF69593">
    <property type="entry name" value="Glycerol-3-phosphate (1)-acyltransferase"/>
    <property type="match status" value="1"/>
</dbReference>
<dbReference type="InterPro" id="IPR002123">
    <property type="entry name" value="Plipid/glycerol_acylTrfase"/>
</dbReference>
<evidence type="ECO:0000259" key="5">
    <source>
        <dbReference type="SMART" id="SM00563"/>
    </source>
</evidence>
<evidence type="ECO:0000313" key="6">
    <source>
        <dbReference type="EMBL" id="BDG07301.1"/>
    </source>
</evidence>
<keyword evidence="7" id="KW-1185">Reference proteome</keyword>